<keyword evidence="2" id="KW-0677">Repeat</keyword>
<keyword evidence="4" id="KW-0862">Zinc</keyword>
<dbReference type="Gene3D" id="3.30.160.60">
    <property type="entry name" value="Classic Zinc Finger"/>
    <property type="match status" value="3"/>
</dbReference>
<evidence type="ECO:0000313" key="9">
    <source>
        <dbReference type="WBParaSite" id="jg25332"/>
    </source>
</evidence>
<feature type="domain" description="C2H2-type" evidence="7">
    <location>
        <begin position="205"/>
        <end position="232"/>
    </location>
</feature>
<dbReference type="InterPro" id="IPR050688">
    <property type="entry name" value="Zinc_finger/UBP_domain"/>
</dbReference>
<evidence type="ECO:0000256" key="4">
    <source>
        <dbReference type="ARBA" id="ARBA00022833"/>
    </source>
</evidence>
<dbReference type="GO" id="GO:0008270">
    <property type="term" value="F:zinc ion binding"/>
    <property type="evidence" value="ECO:0007669"/>
    <property type="project" value="UniProtKB-KW"/>
</dbReference>
<dbReference type="InterPro" id="IPR013087">
    <property type="entry name" value="Znf_C2H2_type"/>
</dbReference>
<dbReference type="AlphaFoldDB" id="A0A915E329"/>
<reference evidence="9" key="1">
    <citation type="submission" date="2022-11" db="UniProtKB">
        <authorList>
            <consortium name="WormBaseParasite"/>
        </authorList>
    </citation>
    <scope>IDENTIFICATION</scope>
</reference>
<dbReference type="WBParaSite" id="jg25332">
    <property type="protein sequence ID" value="jg25332"/>
    <property type="gene ID" value="jg25332"/>
</dbReference>
<dbReference type="Pfam" id="PF00096">
    <property type="entry name" value="zf-C2H2"/>
    <property type="match status" value="1"/>
</dbReference>
<keyword evidence="3 5" id="KW-0863">Zinc-finger</keyword>
<feature type="compositionally biased region" description="Low complexity" evidence="6">
    <location>
        <begin position="485"/>
        <end position="499"/>
    </location>
</feature>
<dbReference type="InterPro" id="IPR036236">
    <property type="entry name" value="Znf_C2H2_sf"/>
</dbReference>
<dbReference type="PANTHER" id="PTHR24403:SF67">
    <property type="entry name" value="FI01116P-RELATED"/>
    <property type="match status" value="1"/>
</dbReference>
<feature type="compositionally biased region" description="Polar residues" evidence="6">
    <location>
        <begin position="298"/>
        <end position="315"/>
    </location>
</feature>
<evidence type="ECO:0000259" key="7">
    <source>
        <dbReference type="PROSITE" id="PS50157"/>
    </source>
</evidence>
<name>A0A915E329_9BILA</name>
<feature type="region of interest" description="Disordered" evidence="6">
    <location>
        <begin position="293"/>
        <end position="319"/>
    </location>
</feature>
<organism evidence="8 9">
    <name type="scientific">Ditylenchus dipsaci</name>
    <dbReference type="NCBI Taxonomy" id="166011"/>
    <lineage>
        <taxon>Eukaryota</taxon>
        <taxon>Metazoa</taxon>
        <taxon>Ecdysozoa</taxon>
        <taxon>Nematoda</taxon>
        <taxon>Chromadorea</taxon>
        <taxon>Rhabditida</taxon>
        <taxon>Tylenchina</taxon>
        <taxon>Tylenchomorpha</taxon>
        <taxon>Sphaerularioidea</taxon>
        <taxon>Anguinidae</taxon>
        <taxon>Anguininae</taxon>
        <taxon>Ditylenchus</taxon>
    </lineage>
</organism>
<dbReference type="PANTHER" id="PTHR24403">
    <property type="entry name" value="ZINC FINGER PROTEIN"/>
    <property type="match status" value="1"/>
</dbReference>
<feature type="compositionally biased region" description="Basic and acidic residues" evidence="6">
    <location>
        <begin position="502"/>
        <end position="511"/>
    </location>
</feature>
<dbReference type="SMART" id="SM00355">
    <property type="entry name" value="ZnF_C2H2"/>
    <property type="match status" value="8"/>
</dbReference>
<feature type="domain" description="C2H2-type" evidence="7">
    <location>
        <begin position="177"/>
        <end position="204"/>
    </location>
</feature>
<feature type="region of interest" description="Disordered" evidence="6">
    <location>
        <begin position="485"/>
        <end position="537"/>
    </location>
</feature>
<dbReference type="GO" id="GO:0010468">
    <property type="term" value="P:regulation of gene expression"/>
    <property type="evidence" value="ECO:0007669"/>
    <property type="project" value="TreeGrafter"/>
</dbReference>
<dbReference type="SUPFAM" id="SSF57667">
    <property type="entry name" value="beta-beta-alpha zinc fingers"/>
    <property type="match status" value="2"/>
</dbReference>
<feature type="domain" description="C2H2-type" evidence="7">
    <location>
        <begin position="234"/>
        <end position="259"/>
    </location>
</feature>
<keyword evidence="8" id="KW-1185">Reference proteome</keyword>
<dbReference type="Proteomes" id="UP000887574">
    <property type="component" value="Unplaced"/>
</dbReference>
<evidence type="ECO:0000256" key="1">
    <source>
        <dbReference type="ARBA" id="ARBA00022723"/>
    </source>
</evidence>
<proteinExistence type="predicted"/>
<dbReference type="PROSITE" id="PS00028">
    <property type="entry name" value="ZINC_FINGER_C2H2_1"/>
    <property type="match status" value="6"/>
</dbReference>
<evidence type="ECO:0000256" key="2">
    <source>
        <dbReference type="ARBA" id="ARBA00022737"/>
    </source>
</evidence>
<evidence type="ECO:0000256" key="3">
    <source>
        <dbReference type="ARBA" id="ARBA00022771"/>
    </source>
</evidence>
<evidence type="ECO:0000256" key="5">
    <source>
        <dbReference type="PROSITE-ProRule" id="PRU00042"/>
    </source>
</evidence>
<evidence type="ECO:0000313" key="8">
    <source>
        <dbReference type="Proteomes" id="UP000887574"/>
    </source>
</evidence>
<protein>
    <submittedName>
        <fullName evidence="9">C2H2-type domain-containing protein</fullName>
    </submittedName>
</protein>
<accession>A0A915E329</accession>
<feature type="compositionally biased region" description="Low complexity" evidence="6">
    <location>
        <begin position="512"/>
        <end position="524"/>
    </location>
</feature>
<keyword evidence="1" id="KW-0479">Metal-binding</keyword>
<sequence length="629" mass="69336">MEELNACAECGYTTINLSEFSQHIEHHEKGEQKHCSITTTMKEEPTELAPVKIEPKMDAKIALENAKLLANFANFSRLITNGSSLAGSVITSPKIIKEEDNGLKMELKQVQEDRIKSPLPVPEIFPVEIKKSGSKSGRGSKGEKTVHSCPHCNFTTYMSQHMKSHLEAHERHQGQMYQCDICQMQFSQKANMHRHRMRHTGVKPYKCRFCQKNFFRKDQMQEHSMTHIKTGEDFDCPVAQCPRQFHQHSSLRQHLDDEHIISATQQASCKRCALLFSNSRRLLLHYQTKHDDLAGVESSPQKRPSSHESLMSTEVASPLSPEQLDMVSTALKLISNGSECDSMPLEDSKLVAPPAKRRRVHGQSSESGVAKASIFPKTVEELSKEVNLSVVGPCSVIRSSEGHFGGEPSGSLGSAFSALPFGQSFLPRSKSPDCRGLVFNGYNSYDLLAKLSSAQNNFNSSKVHRHSMPSMQLWTNAANSLSSATTSQSLSSSTTSSNSEVRIQEEHDHSSTHSPSASSSSISSANEAQPSCSNSTTDELPIDYCTARTISTTSTTSTSSLMCMAVGSPGGLKEPLECLPCGIVFMDQTLHLIHKGLHSESDVWRCNLCGHTCADKYTFTTHLISSDHS</sequence>
<feature type="compositionally biased region" description="Polar residues" evidence="6">
    <location>
        <begin position="525"/>
        <end position="537"/>
    </location>
</feature>
<dbReference type="FunFam" id="3.30.160.60:FF:001669">
    <property type="entry name" value="Uncharacterized protein, isoform B"/>
    <property type="match status" value="1"/>
</dbReference>
<dbReference type="PROSITE" id="PS50157">
    <property type="entry name" value="ZINC_FINGER_C2H2_2"/>
    <property type="match status" value="3"/>
</dbReference>
<dbReference type="GO" id="GO:0005634">
    <property type="term" value="C:nucleus"/>
    <property type="evidence" value="ECO:0007669"/>
    <property type="project" value="TreeGrafter"/>
</dbReference>
<evidence type="ECO:0000256" key="6">
    <source>
        <dbReference type="SAM" id="MobiDB-lite"/>
    </source>
</evidence>